<keyword evidence="3" id="KW-1185">Reference proteome</keyword>
<dbReference type="AlphaFoldDB" id="A0A495JCG3"/>
<reference evidence="2 3" key="1">
    <citation type="submission" date="2018-10" db="EMBL/GenBank/DDBJ databases">
        <title>Sequencing the genomes of 1000 actinobacteria strains.</title>
        <authorList>
            <person name="Klenk H.-P."/>
        </authorList>
    </citation>
    <scope>NUCLEOTIDE SEQUENCE [LARGE SCALE GENOMIC DNA]</scope>
    <source>
        <strain evidence="2 3">DSM 45175</strain>
    </source>
</reference>
<dbReference type="PANTHER" id="PTHR43441">
    <property type="entry name" value="RIBOSOMAL-PROTEIN-SERINE ACETYLTRANSFERASE"/>
    <property type="match status" value="1"/>
</dbReference>
<feature type="domain" description="N-acetyltransferase" evidence="1">
    <location>
        <begin position="18"/>
        <end position="179"/>
    </location>
</feature>
<dbReference type="Proteomes" id="UP000277671">
    <property type="component" value="Unassembled WGS sequence"/>
</dbReference>
<organism evidence="2 3">
    <name type="scientific">Micromonospora pisi</name>
    <dbReference type="NCBI Taxonomy" id="589240"/>
    <lineage>
        <taxon>Bacteria</taxon>
        <taxon>Bacillati</taxon>
        <taxon>Actinomycetota</taxon>
        <taxon>Actinomycetes</taxon>
        <taxon>Micromonosporales</taxon>
        <taxon>Micromonosporaceae</taxon>
        <taxon>Micromonospora</taxon>
    </lineage>
</organism>
<dbReference type="PANTHER" id="PTHR43441:SF10">
    <property type="entry name" value="ACETYLTRANSFERASE"/>
    <property type="match status" value="1"/>
</dbReference>
<protein>
    <submittedName>
        <fullName evidence="2">RimJ/RimL family protein N-acetyltransferase</fullName>
    </submittedName>
</protein>
<sequence length="182" mass="19902">MANPHPFPSPVRLAGDGVRLREWTDDDLPAMVELFDEAEVARWTPLASPFDLAAATAYLARAHAGRASGQRLQLAVTTDGRRPLGEVLLFAREPGRPADELGYSIGVRHRRQGLARGALLLLTRYAHRELGLPRLVLRIEPANVASEAVARSAGFRRTAEPPMVHETGSGQIVLHTWAHLAE</sequence>
<evidence type="ECO:0000313" key="2">
    <source>
        <dbReference type="EMBL" id="RKR86421.1"/>
    </source>
</evidence>
<dbReference type="Pfam" id="PF13302">
    <property type="entry name" value="Acetyltransf_3"/>
    <property type="match status" value="1"/>
</dbReference>
<gene>
    <name evidence="2" type="ORF">BDK92_0646</name>
</gene>
<comment type="caution">
    <text evidence="2">The sequence shown here is derived from an EMBL/GenBank/DDBJ whole genome shotgun (WGS) entry which is preliminary data.</text>
</comment>
<dbReference type="PROSITE" id="PS51186">
    <property type="entry name" value="GNAT"/>
    <property type="match status" value="1"/>
</dbReference>
<dbReference type="RefSeq" id="WP_121154422.1">
    <property type="nucleotide sequence ID" value="NZ_RBKT01000001.1"/>
</dbReference>
<dbReference type="OrthoDB" id="3829771at2"/>
<dbReference type="GO" id="GO:1990189">
    <property type="term" value="F:protein N-terminal-serine acetyltransferase activity"/>
    <property type="evidence" value="ECO:0007669"/>
    <property type="project" value="TreeGrafter"/>
</dbReference>
<evidence type="ECO:0000313" key="3">
    <source>
        <dbReference type="Proteomes" id="UP000277671"/>
    </source>
</evidence>
<dbReference type="InterPro" id="IPR051908">
    <property type="entry name" value="Ribosomal_N-acetyltransferase"/>
</dbReference>
<dbReference type="SUPFAM" id="SSF55729">
    <property type="entry name" value="Acyl-CoA N-acyltransferases (Nat)"/>
    <property type="match status" value="1"/>
</dbReference>
<dbReference type="GO" id="GO:0005737">
    <property type="term" value="C:cytoplasm"/>
    <property type="evidence" value="ECO:0007669"/>
    <property type="project" value="TreeGrafter"/>
</dbReference>
<dbReference type="GO" id="GO:0008999">
    <property type="term" value="F:protein-N-terminal-alanine acetyltransferase activity"/>
    <property type="evidence" value="ECO:0007669"/>
    <property type="project" value="TreeGrafter"/>
</dbReference>
<keyword evidence="2" id="KW-0808">Transferase</keyword>
<dbReference type="InterPro" id="IPR000182">
    <property type="entry name" value="GNAT_dom"/>
</dbReference>
<dbReference type="EMBL" id="RBKT01000001">
    <property type="protein sequence ID" value="RKR86421.1"/>
    <property type="molecule type" value="Genomic_DNA"/>
</dbReference>
<evidence type="ECO:0000259" key="1">
    <source>
        <dbReference type="PROSITE" id="PS51186"/>
    </source>
</evidence>
<accession>A0A495JCG3</accession>
<proteinExistence type="predicted"/>
<dbReference type="InterPro" id="IPR016181">
    <property type="entry name" value="Acyl_CoA_acyltransferase"/>
</dbReference>
<name>A0A495JCG3_9ACTN</name>
<dbReference type="Gene3D" id="3.40.630.30">
    <property type="match status" value="1"/>
</dbReference>